<feature type="region of interest" description="Disordered" evidence="14">
    <location>
        <begin position="229"/>
        <end position="257"/>
    </location>
</feature>
<dbReference type="PRINTS" id="PR01365">
    <property type="entry name" value="TELOMERASERT"/>
</dbReference>
<comment type="subcellular location">
    <subcellularLocation>
        <location evidence="13">Nucleus</location>
    </subcellularLocation>
    <subcellularLocation>
        <location evidence="13">Chromosome</location>
        <location evidence="13">Telomere</location>
    </subcellularLocation>
</comment>
<evidence type="ECO:0000256" key="11">
    <source>
        <dbReference type="ARBA" id="ARBA00023242"/>
    </source>
</evidence>
<evidence type="ECO:0000256" key="4">
    <source>
        <dbReference type="ARBA" id="ARBA00022454"/>
    </source>
</evidence>
<dbReference type="GO" id="GO:0000333">
    <property type="term" value="C:telomerase catalytic core complex"/>
    <property type="evidence" value="ECO:0007669"/>
    <property type="project" value="TreeGrafter"/>
</dbReference>
<dbReference type="Gene3D" id="3.30.70.2630">
    <property type="match status" value="1"/>
</dbReference>
<dbReference type="Gene3D" id="1.10.132.70">
    <property type="match status" value="1"/>
</dbReference>
<dbReference type="InterPro" id="IPR049139">
    <property type="entry name" value="TERT_C"/>
</dbReference>
<keyword evidence="11 13" id="KW-0539">Nucleus</keyword>
<keyword evidence="9 13" id="KW-0779">Telomere</keyword>
<gene>
    <name evidence="16" type="ORF">PYCCODRAFT_1450006</name>
</gene>
<comment type="function">
    <text evidence="13">Telomerase is a ribonucleoprotein enzyme essential for the replication of chromosome termini in most eukaryotes. It elongates telomeres. It is a reverse transcriptase that adds simple sequence repeats to chromosome ends by copying a template sequence within the RNA component of the enzyme.</text>
</comment>
<dbReference type="InterPro" id="IPR000477">
    <property type="entry name" value="RT_dom"/>
</dbReference>
<dbReference type="GO" id="GO:0007004">
    <property type="term" value="P:telomere maintenance via telomerase"/>
    <property type="evidence" value="ECO:0007669"/>
    <property type="project" value="TreeGrafter"/>
</dbReference>
<protein>
    <recommendedName>
        <fullName evidence="3 13">Telomerase reverse transcriptase</fullName>
        <ecNumber evidence="2 13">2.7.7.49</ecNumber>
    </recommendedName>
    <alternativeName>
        <fullName evidence="13">Telomerase catalytic subunit</fullName>
    </alternativeName>
</protein>
<feature type="domain" description="Reverse transcriptase" evidence="15">
    <location>
        <begin position="632"/>
        <end position="953"/>
    </location>
</feature>
<comment type="similarity">
    <text evidence="1 13">Belongs to the reverse transcriptase family. Telomerase subfamily.</text>
</comment>
<evidence type="ECO:0000256" key="13">
    <source>
        <dbReference type="RuleBase" id="RU365061"/>
    </source>
</evidence>
<dbReference type="Pfam" id="PF11474">
    <property type="entry name" value="TEN_TERT"/>
    <property type="match status" value="1"/>
</dbReference>
<evidence type="ECO:0000256" key="9">
    <source>
        <dbReference type="ARBA" id="ARBA00022895"/>
    </source>
</evidence>
<evidence type="ECO:0000256" key="1">
    <source>
        <dbReference type="ARBA" id="ARBA00008001"/>
    </source>
</evidence>
<sequence>MDSNAISRNSCRAGEAALSILKAHYPIVLTLQCHLQKVLRSEDFDGLLNGSDPQQYTTLLTTSYVASYVAIAECPNQTGRFVAAPPMSHMRDVIDRAQERLFLKAKGGRPSNIITAGYRKVTQQDSRTRVAATRMPLVNYFVNTIVTALQGQDWELLLNRIGEEAMLHLLTETSVFVSLPNGCFCQLTGDPIVNIRPSDLSDRSVVPFTSENSSLAERSRGIKRRLVAGHSTDSRPAKRRKMNAASIAGRTKGLEQTSGDTNIVRKTPADITFLRARMFYSRPAIVPHTSKIVFGLPPKHILNRMYPCWLAKSHGDEMRVDPDPREQMEHARHLAKYVFPRQYGLSSPFGFAASSQWIGSRPPDFLDREQELKLKGPCKTPQRVKAVLNTLDKLIWRHRKCRYKSLLDLSCPSKLRPDTASLDSSVILELMSETSIRLQTQATFHDGSISLDSAGRPVVYHTASPAQKSAKYKPKFAEFMCGADEVFRYAVLVTKAVIPKALWGSDRNFKITMNNVKHLIVARRYETLTLHHALQDFQTSDCEWLMPASEGARQQTRVSVSDALKRRELLEEFLFWYFDSFLIPLLKTTYYVTESSAFRNRVLYFRHDDWETLCAPLVEKLSMDTFQRIEQHEAQEILRQRRLGFSFVRLLPKDTGVRPIVNLRRRVDNDAYRPGQSINQILQAAFQILTYEKDRQPERLGASVFGPNEVYVKLKTFKDRLIVGNPNAKLPRLYFVKVDVQACFDTIEQTKLLEILRELLVEDAYMLQRYGTVNKAGDKIQRKYVKKALPEDDHPHFLTYAAELAKVLRNTVFSDQVVYPFSRRKEIIALLEEHITENIVKIKNEYYRQVVGIPQGSVLSALLCSFFYGDLERRKFRFTEDDECVLMRLIDDWLLITTDRSRAIEFYDMVSSGHPEYGCFISKDKSLLNFEHPDLVNIVDPRSKVFPWCGYSIDMRDLSVTVDYTRYHPTYLQDSLTVEFGRRPGAAFSFKMMQLAKSKSHIIYNDAALNSSHVVHLNVYQNFLVLAMKMHHYLRSWGLDVSKHHAFVLKTIRQALRFAYTSACNKASHKLARTHDAHVNLHERQVTWLGLHAFHTVLSRKPQAYVRLLKVLGFELSLPRYRGLRKRFRPVLTDGLSTLSSLCF</sequence>
<dbReference type="GO" id="GO:0000781">
    <property type="term" value="C:chromosome, telomeric region"/>
    <property type="evidence" value="ECO:0007669"/>
    <property type="project" value="UniProtKB-SubCell"/>
</dbReference>
<dbReference type="Proteomes" id="UP000193067">
    <property type="component" value="Unassembled WGS sequence"/>
</dbReference>
<keyword evidence="17" id="KW-1185">Reference proteome</keyword>
<dbReference type="SMART" id="SM00975">
    <property type="entry name" value="Telomerase_RBD"/>
    <property type="match status" value="1"/>
</dbReference>
<evidence type="ECO:0000256" key="5">
    <source>
        <dbReference type="ARBA" id="ARBA00022679"/>
    </source>
</evidence>
<dbReference type="OrthoDB" id="289721at2759"/>
<proteinExistence type="inferred from homology"/>
<evidence type="ECO:0000256" key="7">
    <source>
        <dbReference type="ARBA" id="ARBA00022723"/>
    </source>
</evidence>
<dbReference type="InterPro" id="IPR021891">
    <property type="entry name" value="Telomerase_RBD"/>
</dbReference>
<keyword evidence="4 13" id="KW-0158">Chromosome</keyword>
<evidence type="ECO:0000313" key="16">
    <source>
        <dbReference type="EMBL" id="OSD06629.1"/>
    </source>
</evidence>
<dbReference type="Gene3D" id="1.10.357.90">
    <property type="match status" value="1"/>
</dbReference>
<keyword evidence="8 13" id="KW-0460">Magnesium</keyword>
<dbReference type="PANTHER" id="PTHR12066:SF0">
    <property type="entry name" value="TELOMERASE REVERSE TRANSCRIPTASE"/>
    <property type="match status" value="1"/>
</dbReference>
<evidence type="ECO:0000313" key="17">
    <source>
        <dbReference type="Proteomes" id="UP000193067"/>
    </source>
</evidence>
<dbReference type="AlphaFoldDB" id="A0A1Y2IZN7"/>
<dbReference type="Pfam" id="PF21399">
    <property type="entry name" value="TERT_C"/>
    <property type="match status" value="1"/>
</dbReference>
<keyword evidence="10 13" id="KW-0695">RNA-directed DNA polymerase</keyword>
<reference evidence="16 17" key="1">
    <citation type="journal article" date="2015" name="Biotechnol. Biofuels">
        <title>Enhanced degradation of softwood versus hardwood by the white-rot fungus Pycnoporus coccineus.</title>
        <authorList>
            <person name="Couturier M."/>
            <person name="Navarro D."/>
            <person name="Chevret D."/>
            <person name="Henrissat B."/>
            <person name="Piumi F."/>
            <person name="Ruiz-Duenas F.J."/>
            <person name="Martinez A.T."/>
            <person name="Grigoriev I.V."/>
            <person name="Riley R."/>
            <person name="Lipzen A."/>
            <person name="Berrin J.G."/>
            <person name="Master E.R."/>
            <person name="Rosso M.N."/>
        </authorList>
    </citation>
    <scope>NUCLEOTIDE SEQUENCE [LARGE SCALE GENOMIC DNA]</scope>
    <source>
        <strain evidence="16 17">BRFM310</strain>
    </source>
</reference>
<evidence type="ECO:0000256" key="8">
    <source>
        <dbReference type="ARBA" id="ARBA00022842"/>
    </source>
</evidence>
<dbReference type="Pfam" id="PF12009">
    <property type="entry name" value="Telomerase_RBD"/>
    <property type="match status" value="1"/>
</dbReference>
<evidence type="ECO:0000256" key="10">
    <source>
        <dbReference type="ARBA" id="ARBA00022918"/>
    </source>
</evidence>
<evidence type="ECO:0000256" key="6">
    <source>
        <dbReference type="ARBA" id="ARBA00022695"/>
    </source>
</evidence>
<dbReference type="GO" id="GO:0046872">
    <property type="term" value="F:metal ion binding"/>
    <property type="evidence" value="ECO:0007669"/>
    <property type="project" value="UniProtKB-KW"/>
</dbReference>
<keyword evidence="5 13" id="KW-0808">Transferase</keyword>
<dbReference type="GO" id="GO:0042162">
    <property type="term" value="F:telomeric DNA binding"/>
    <property type="evidence" value="ECO:0007669"/>
    <property type="project" value="TreeGrafter"/>
</dbReference>
<dbReference type="EMBL" id="KZ084090">
    <property type="protein sequence ID" value="OSD06629.1"/>
    <property type="molecule type" value="Genomic_DNA"/>
</dbReference>
<dbReference type="GO" id="GO:0070034">
    <property type="term" value="F:telomerase RNA binding"/>
    <property type="evidence" value="ECO:0007669"/>
    <property type="project" value="TreeGrafter"/>
</dbReference>
<accession>A0A1Y2IZN7</accession>
<comment type="catalytic activity">
    <reaction evidence="12 13">
        <text>DNA(n) + a 2'-deoxyribonucleoside 5'-triphosphate = DNA(n+1) + diphosphate</text>
        <dbReference type="Rhea" id="RHEA:22508"/>
        <dbReference type="Rhea" id="RHEA-COMP:17339"/>
        <dbReference type="Rhea" id="RHEA-COMP:17340"/>
        <dbReference type="ChEBI" id="CHEBI:33019"/>
        <dbReference type="ChEBI" id="CHEBI:61560"/>
        <dbReference type="ChEBI" id="CHEBI:173112"/>
        <dbReference type="EC" id="2.7.7.49"/>
    </reaction>
</comment>
<evidence type="ECO:0000256" key="14">
    <source>
        <dbReference type="SAM" id="MobiDB-lite"/>
    </source>
</evidence>
<organism evidence="16 17">
    <name type="scientific">Trametes coccinea (strain BRFM310)</name>
    <name type="common">Pycnoporus coccineus</name>
    <dbReference type="NCBI Taxonomy" id="1353009"/>
    <lineage>
        <taxon>Eukaryota</taxon>
        <taxon>Fungi</taxon>
        <taxon>Dikarya</taxon>
        <taxon>Basidiomycota</taxon>
        <taxon>Agaricomycotina</taxon>
        <taxon>Agaricomycetes</taxon>
        <taxon>Polyporales</taxon>
        <taxon>Polyporaceae</taxon>
        <taxon>Trametes</taxon>
    </lineage>
</organism>
<dbReference type="STRING" id="1353009.A0A1Y2IZN7"/>
<evidence type="ECO:0000256" key="3">
    <source>
        <dbReference type="ARBA" id="ARBA00016182"/>
    </source>
</evidence>
<dbReference type="CDD" id="cd01648">
    <property type="entry name" value="TERT"/>
    <property type="match status" value="1"/>
</dbReference>
<dbReference type="InterPro" id="IPR003545">
    <property type="entry name" value="Telomerase_RT"/>
</dbReference>
<evidence type="ECO:0000256" key="2">
    <source>
        <dbReference type="ARBA" id="ARBA00012493"/>
    </source>
</evidence>
<name>A0A1Y2IZN7_TRAC3</name>
<dbReference type="PANTHER" id="PTHR12066">
    <property type="entry name" value="TELOMERASE REVERSE TRANSCRIPTASE"/>
    <property type="match status" value="1"/>
</dbReference>
<keyword evidence="6 13" id="KW-0548">Nucleotidyltransferase</keyword>
<evidence type="ECO:0000259" key="15">
    <source>
        <dbReference type="PROSITE" id="PS50878"/>
    </source>
</evidence>
<evidence type="ECO:0000256" key="12">
    <source>
        <dbReference type="ARBA" id="ARBA00048173"/>
    </source>
</evidence>
<dbReference type="EC" id="2.7.7.49" evidence="2 13"/>
<dbReference type="InterPro" id="IPR049915">
    <property type="entry name" value="TERT_TEN"/>
</dbReference>
<dbReference type="PROSITE" id="PS50878">
    <property type="entry name" value="RT_POL"/>
    <property type="match status" value="1"/>
</dbReference>
<keyword evidence="7 13" id="KW-0479">Metal-binding</keyword>
<dbReference type="GO" id="GO:0003720">
    <property type="term" value="F:telomerase activity"/>
    <property type="evidence" value="ECO:0007669"/>
    <property type="project" value="InterPro"/>
</dbReference>